<dbReference type="SUPFAM" id="SSF50882">
    <property type="entry name" value="beta-Barrel protease inhibitors"/>
    <property type="match status" value="2"/>
</dbReference>
<evidence type="ECO:0000256" key="1">
    <source>
        <dbReference type="ARBA" id="ARBA00022729"/>
    </source>
</evidence>
<evidence type="ECO:0000259" key="2">
    <source>
        <dbReference type="Pfam" id="PF02974"/>
    </source>
</evidence>
<dbReference type="Proteomes" id="UP000438991">
    <property type="component" value="Unassembled WGS sequence"/>
</dbReference>
<organism evidence="3 4">
    <name type="scientific">Rhodoplanes serenus</name>
    <dbReference type="NCBI Taxonomy" id="200615"/>
    <lineage>
        <taxon>Bacteria</taxon>
        <taxon>Pseudomonadati</taxon>
        <taxon>Pseudomonadota</taxon>
        <taxon>Alphaproteobacteria</taxon>
        <taxon>Hyphomicrobiales</taxon>
        <taxon>Nitrobacteraceae</taxon>
        <taxon>Rhodoplanes</taxon>
    </lineage>
</organism>
<evidence type="ECO:0000313" key="3">
    <source>
        <dbReference type="EMBL" id="MTW15981.1"/>
    </source>
</evidence>
<accession>A0A9X4XKS8</accession>
<feature type="domain" description="Alkaline proteinase inhibitor/ Outer membrane lipoprotein Omp19" evidence="2">
    <location>
        <begin position="169"/>
        <end position="262"/>
    </location>
</feature>
<protein>
    <submittedName>
        <fullName evidence="3">AprI/Inh family metalloprotease inhibitor</fullName>
    </submittedName>
</protein>
<gene>
    <name evidence="3" type="ORF">GJ689_07145</name>
</gene>
<dbReference type="Gene3D" id="2.40.128.10">
    <property type="match status" value="2"/>
</dbReference>
<dbReference type="AlphaFoldDB" id="A0A9X4XKS8"/>
<dbReference type="Pfam" id="PF02974">
    <property type="entry name" value="Inh"/>
    <property type="match status" value="1"/>
</dbReference>
<sequence>MRSRPSDRHSPFAVRGIAPRIIVVLLGTVLLAGAARAQPQTPPAAPAPTPGEAARAMTGAPWEFSNADRDRRCTVTFRADAAAKPGLPAAAGAAGMRLDLERSCTEVFPFLRDVVAWTLGDNDFLRFVDARGRPLLEFSEVEHGLYEAPKQGEGILFLQPVAVVERPAPSPNDLAGTWTVKRSGRPLCSVTLATTPIGDGFALRLANGCDAAITRFAPTAWAIDRGELVLNGARNQVWRFEETEPKTWQRVPASNDPIQMVRP</sequence>
<comment type="caution">
    <text evidence="3">The sequence shown here is derived from an EMBL/GenBank/DDBJ whole genome shotgun (WGS) entry which is preliminary data.</text>
</comment>
<keyword evidence="1" id="KW-0732">Signal</keyword>
<dbReference type="GO" id="GO:0004866">
    <property type="term" value="F:endopeptidase inhibitor activity"/>
    <property type="evidence" value="ECO:0007669"/>
    <property type="project" value="InterPro"/>
</dbReference>
<dbReference type="InterPro" id="IPR016085">
    <property type="entry name" value="Protease_inh_B-barrel_dom"/>
</dbReference>
<reference evidence="3 4" key="1">
    <citation type="submission" date="2019-11" db="EMBL/GenBank/DDBJ databases">
        <title>Whole-genome sequence of Rhodoplanes serenus DSM 18633, type strain.</title>
        <authorList>
            <person name="Kyndt J.A."/>
            <person name="Meyer T.E."/>
        </authorList>
    </citation>
    <scope>NUCLEOTIDE SEQUENCE [LARGE SCALE GENOMIC DNA]</scope>
    <source>
        <strain evidence="3 4">DSM 18633</strain>
    </source>
</reference>
<dbReference type="EMBL" id="WNKV01000004">
    <property type="protein sequence ID" value="MTW15981.1"/>
    <property type="molecule type" value="Genomic_DNA"/>
</dbReference>
<dbReference type="InterPro" id="IPR021140">
    <property type="entry name" value="Inh/Omp19"/>
</dbReference>
<name>A0A9X4XKS8_9BRAD</name>
<evidence type="ECO:0000313" key="4">
    <source>
        <dbReference type="Proteomes" id="UP000438991"/>
    </source>
</evidence>
<proteinExistence type="predicted"/>